<feature type="chain" id="PRO_5041226088" description="AA1-like domain-containing protein" evidence="1">
    <location>
        <begin position="23"/>
        <end position="123"/>
    </location>
</feature>
<dbReference type="Proteomes" id="UP001172155">
    <property type="component" value="Unassembled WGS sequence"/>
</dbReference>
<feature type="signal peptide" evidence="1">
    <location>
        <begin position="1"/>
        <end position="22"/>
    </location>
</feature>
<proteinExistence type="predicted"/>
<sequence>MAKTTSLFSLLSTITLSTLCLAQTNTTAPRPTWHFRGFTDDNCQEELINETGDNQIYCNDTPALLQSYRFTATSDPETGETFGLRLYVEQECNIPAIIYDAYEDGIGDCRTTVPYNSWNTFPW</sequence>
<dbReference type="AlphaFoldDB" id="A0AA40BPS8"/>
<name>A0AA40BPS8_9PEZI</name>
<organism evidence="2 3">
    <name type="scientific">Schizothecium vesticola</name>
    <dbReference type="NCBI Taxonomy" id="314040"/>
    <lineage>
        <taxon>Eukaryota</taxon>
        <taxon>Fungi</taxon>
        <taxon>Dikarya</taxon>
        <taxon>Ascomycota</taxon>
        <taxon>Pezizomycotina</taxon>
        <taxon>Sordariomycetes</taxon>
        <taxon>Sordariomycetidae</taxon>
        <taxon>Sordariales</taxon>
        <taxon>Schizotheciaceae</taxon>
        <taxon>Schizothecium</taxon>
    </lineage>
</organism>
<dbReference type="EMBL" id="JAUKUD010000007">
    <property type="protein sequence ID" value="KAK0738175.1"/>
    <property type="molecule type" value="Genomic_DNA"/>
</dbReference>
<evidence type="ECO:0000256" key="1">
    <source>
        <dbReference type="SAM" id="SignalP"/>
    </source>
</evidence>
<accession>A0AA40BPS8</accession>
<keyword evidence="3" id="KW-1185">Reference proteome</keyword>
<evidence type="ECO:0000313" key="3">
    <source>
        <dbReference type="Proteomes" id="UP001172155"/>
    </source>
</evidence>
<reference evidence="2" key="1">
    <citation type="submission" date="2023-06" db="EMBL/GenBank/DDBJ databases">
        <title>Genome-scale phylogeny and comparative genomics of the fungal order Sordariales.</title>
        <authorList>
            <consortium name="Lawrence Berkeley National Laboratory"/>
            <person name="Hensen N."/>
            <person name="Bonometti L."/>
            <person name="Westerberg I."/>
            <person name="Brannstrom I.O."/>
            <person name="Guillou S."/>
            <person name="Cros-Aarteil S."/>
            <person name="Calhoun S."/>
            <person name="Haridas S."/>
            <person name="Kuo A."/>
            <person name="Mondo S."/>
            <person name="Pangilinan J."/>
            <person name="Riley R."/>
            <person name="LaButti K."/>
            <person name="Andreopoulos B."/>
            <person name="Lipzen A."/>
            <person name="Chen C."/>
            <person name="Yanf M."/>
            <person name="Daum C."/>
            <person name="Ng V."/>
            <person name="Clum A."/>
            <person name="Steindorff A."/>
            <person name="Ohm R."/>
            <person name="Martin F."/>
            <person name="Silar P."/>
            <person name="Natvig D."/>
            <person name="Lalanne C."/>
            <person name="Gautier V."/>
            <person name="Ament-velasquez S.L."/>
            <person name="Kruys A."/>
            <person name="Hutchinson M.I."/>
            <person name="Powell A.J."/>
            <person name="Barry K."/>
            <person name="Miller A.N."/>
            <person name="Grigoriev I.V."/>
            <person name="Debuchy R."/>
            <person name="Gladieux P."/>
            <person name="Thoren M.H."/>
            <person name="Johannesson H."/>
        </authorList>
    </citation>
    <scope>NUCLEOTIDE SEQUENCE</scope>
    <source>
        <strain evidence="2">SMH3187-1</strain>
    </source>
</reference>
<protein>
    <recommendedName>
        <fullName evidence="4">AA1-like domain-containing protein</fullName>
    </recommendedName>
</protein>
<keyword evidence="1" id="KW-0732">Signal</keyword>
<evidence type="ECO:0008006" key="4">
    <source>
        <dbReference type="Google" id="ProtNLM"/>
    </source>
</evidence>
<gene>
    <name evidence="2" type="ORF">B0T18DRAFT_421412</name>
</gene>
<evidence type="ECO:0000313" key="2">
    <source>
        <dbReference type="EMBL" id="KAK0738175.1"/>
    </source>
</evidence>
<comment type="caution">
    <text evidence="2">The sequence shown here is derived from an EMBL/GenBank/DDBJ whole genome shotgun (WGS) entry which is preliminary data.</text>
</comment>